<dbReference type="EMBL" id="JAPWTJ010000245">
    <property type="protein sequence ID" value="KAJ8980652.1"/>
    <property type="molecule type" value="Genomic_DNA"/>
</dbReference>
<keyword evidence="5 7" id="KW-1133">Transmembrane helix</keyword>
<dbReference type="PANTHER" id="PTHR11523:SF31">
    <property type="entry name" value="AT04468P-RELATED"/>
    <property type="match status" value="1"/>
</dbReference>
<protein>
    <recommendedName>
        <fullName evidence="10">Sodium/potassium-transporting ATPase subunit beta-1</fullName>
    </recommendedName>
</protein>
<dbReference type="PANTHER" id="PTHR11523">
    <property type="entry name" value="SODIUM/POTASSIUM-DEPENDENT ATPASE BETA SUBUNIT"/>
    <property type="match status" value="1"/>
</dbReference>
<accession>A0ABQ9JRX1</accession>
<gene>
    <name evidence="8" type="ORF">NQ317_017578</name>
</gene>
<evidence type="ECO:0000256" key="2">
    <source>
        <dbReference type="ARBA" id="ARBA00005876"/>
    </source>
</evidence>
<comment type="subcellular location">
    <subcellularLocation>
        <location evidence="1">Membrane</location>
        <topology evidence="1">Single-pass type II membrane protein</topology>
    </subcellularLocation>
</comment>
<proteinExistence type="inferred from homology"/>
<feature type="transmembrane region" description="Helical" evidence="7">
    <location>
        <begin position="52"/>
        <end position="74"/>
    </location>
</feature>
<evidence type="ECO:0000256" key="1">
    <source>
        <dbReference type="ARBA" id="ARBA00004606"/>
    </source>
</evidence>
<evidence type="ECO:0000256" key="3">
    <source>
        <dbReference type="ARBA" id="ARBA00022692"/>
    </source>
</evidence>
<keyword evidence="3 7" id="KW-0812">Transmembrane</keyword>
<evidence type="ECO:0000313" key="9">
    <source>
        <dbReference type="Proteomes" id="UP001162164"/>
    </source>
</evidence>
<dbReference type="Gene3D" id="2.60.40.1660">
    <property type="entry name" value="Na, k-atpase alpha subunit"/>
    <property type="match status" value="1"/>
</dbReference>
<evidence type="ECO:0000256" key="4">
    <source>
        <dbReference type="ARBA" id="ARBA00022968"/>
    </source>
</evidence>
<keyword evidence="4" id="KW-0735">Signal-anchor</keyword>
<name>A0ABQ9JRX1_9CUCU</name>
<keyword evidence="9" id="KW-1185">Reference proteome</keyword>
<evidence type="ECO:0008006" key="10">
    <source>
        <dbReference type="Google" id="ProtNLM"/>
    </source>
</evidence>
<organism evidence="8 9">
    <name type="scientific">Molorchus minor</name>
    <dbReference type="NCBI Taxonomy" id="1323400"/>
    <lineage>
        <taxon>Eukaryota</taxon>
        <taxon>Metazoa</taxon>
        <taxon>Ecdysozoa</taxon>
        <taxon>Arthropoda</taxon>
        <taxon>Hexapoda</taxon>
        <taxon>Insecta</taxon>
        <taxon>Pterygota</taxon>
        <taxon>Neoptera</taxon>
        <taxon>Endopterygota</taxon>
        <taxon>Coleoptera</taxon>
        <taxon>Polyphaga</taxon>
        <taxon>Cucujiformia</taxon>
        <taxon>Chrysomeloidea</taxon>
        <taxon>Cerambycidae</taxon>
        <taxon>Lamiinae</taxon>
        <taxon>Monochamini</taxon>
        <taxon>Molorchus</taxon>
    </lineage>
</organism>
<comment type="similarity">
    <text evidence="2">Belongs to the X(+)/potassium ATPases subunit beta family.</text>
</comment>
<keyword evidence="6 7" id="KW-0472">Membrane</keyword>
<dbReference type="InterPro" id="IPR038702">
    <property type="entry name" value="Na/K_ATPase_sub_beta_sf"/>
</dbReference>
<sequence>MYRNNEANDDVIEFQLYRPETLTRWQRFRKAMYNPSSRQILGRTPKQWGQLALFYSVFYLLLVIMFLVCMQVLFSSLDPRIPTWILDKSLIGDNPGLGYRPMPIAKRVGTTIQYNLNDQDSINHWVDVLDEFLVPYKDNQSKYNFVNCDFDNFPGEGDVCTFTMDTATVGNCVKDKKYGYTTTSPCVFLKLNRIFSWIPEYYSQALDEMPDDLQEHIKSLKTQRERHQVWVTCKELGKGDGSHLKGFTYSPRGFPQYYYPYRNYQNYLSPIVAVEILELESNISVRIECRAWARNIRYHGGVNREGSVAFEIQVDL</sequence>
<comment type="caution">
    <text evidence="8">The sequence shown here is derived from an EMBL/GenBank/DDBJ whole genome shotgun (WGS) entry which is preliminary data.</text>
</comment>
<dbReference type="Proteomes" id="UP001162164">
    <property type="component" value="Unassembled WGS sequence"/>
</dbReference>
<dbReference type="Pfam" id="PF00287">
    <property type="entry name" value="Na_K-ATPase"/>
    <property type="match status" value="1"/>
</dbReference>
<evidence type="ECO:0000256" key="5">
    <source>
        <dbReference type="ARBA" id="ARBA00022989"/>
    </source>
</evidence>
<evidence type="ECO:0000313" key="8">
    <source>
        <dbReference type="EMBL" id="KAJ8980652.1"/>
    </source>
</evidence>
<reference evidence="8" key="1">
    <citation type="journal article" date="2023" name="Insect Mol. Biol.">
        <title>Genome sequencing provides insights into the evolution of gene families encoding plant cell wall-degrading enzymes in longhorned beetles.</title>
        <authorList>
            <person name="Shin N.R."/>
            <person name="Okamura Y."/>
            <person name="Kirsch R."/>
            <person name="Pauchet Y."/>
        </authorList>
    </citation>
    <scope>NUCLEOTIDE SEQUENCE</scope>
    <source>
        <strain evidence="8">MMC_N1</strain>
    </source>
</reference>
<evidence type="ECO:0000256" key="6">
    <source>
        <dbReference type="ARBA" id="ARBA00023136"/>
    </source>
</evidence>
<evidence type="ECO:0000256" key="7">
    <source>
        <dbReference type="SAM" id="Phobius"/>
    </source>
</evidence>
<dbReference type="InterPro" id="IPR000402">
    <property type="entry name" value="Na/K_ATPase_sub_beta"/>
</dbReference>